<proteinExistence type="predicted"/>
<dbReference type="EMBL" id="JAWDGP010005930">
    <property type="protein sequence ID" value="KAK3749679.1"/>
    <property type="molecule type" value="Genomic_DNA"/>
</dbReference>
<reference evidence="1" key="1">
    <citation type="journal article" date="2023" name="G3 (Bethesda)">
        <title>A reference genome for the long-term kleptoplast-retaining sea slug Elysia crispata morphotype clarki.</title>
        <authorList>
            <person name="Eastman K.E."/>
            <person name="Pendleton A.L."/>
            <person name="Shaikh M.A."/>
            <person name="Suttiyut T."/>
            <person name="Ogas R."/>
            <person name="Tomko P."/>
            <person name="Gavelis G."/>
            <person name="Widhalm J.R."/>
            <person name="Wisecaver J.H."/>
        </authorList>
    </citation>
    <scope>NUCLEOTIDE SEQUENCE</scope>
    <source>
        <strain evidence="1">ECLA1</strain>
    </source>
</reference>
<evidence type="ECO:0000313" key="1">
    <source>
        <dbReference type="EMBL" id="KAK3749679.1"/>
    </source>
</evidence>
<comment type="caution">
    <text evidence="1">The sequence shown here is derived from an EMBL/GenBank/DDBJ whole genome shotgun (WGS) entry which is preliminary data.</text>
</comment>
<dbReference type="Proteomes" id="UP001283361">
    <property type="component" value="Unassembled WGS sequence"/>
</dbReference>
<protein>
    <submittedName>
        <fullName evidence="1">Uncharacterized protein</fullName>
    </submittedName>
</protein>
<gene>
    <name evidence="1" type="ORF">RRG08_013887</name>
</gene>
<accession>A0AAE1D0P1</accession>
<dbReference type="AlphaFoldDB" id="A0AAE1D0P1"/>
<evidence type="ECO:0000313" key="2">
    <source>
        <dbReference type="Proteomes" id="UP001283361"/>
    </source>
</evidence>
<keyword evidence="2" id="KW-1185">Reference proteome</keyword>
<organism evidence="1 2">
    <name type="scientific">Elysia crispata</name>
    <name type="common">lettuce slug</name>
    <dbReference type="NCBI Taxonomy" id="231223"/>
    <lineage>
        <taxon>Eukaryota</taxon>
        <taxon>Metazoa</taxon>
        <taxon>Spiralia</taxon>
        <taxon>Lophotrochozoa</taxon>
        <taxon>Mollusca</taxon>
        <taxon>Gastropoda</taxon>
        <taxon>Heterobranchia</taxon>
        <taxon>Euthyneura</taxon>
        <taxon>Panpulmonata</taxon>
        <taxon>Sacoglossa</taxon>
        <taxon>Placobranchoidea</taxon>
        <taxon>Plakobranchidae</taxon>
        <taxon>Elysia</taxon>
    </lineage>
</organism>
<name>A0AAE1D0P1_9GAST</name>
<sequence>MYRFEAGNPAIYRANVFWLSQGASVEITNVFKRAISLFDLVVLIPYIPHFIAGHCQAPGLAVAVVMIHEPPSPTNGTEHGFPRRKTTRAGWVFHALAIISPEVLSNSRTHGKAVGSNVA</sequence>